<dbReference type="GO" id="GO:0031966">
    <property type="term" value="C:mitochondrial membrane"/>
    <property type="evidence" value="ECO:0007669"/>
    <property type="project" value="UniProtKB-ARBA"/>
</dbReference>
<evidence type="ECO:0000256" key="13">
    <source>
        <dbReference type="ARBA" id="ARBA00045087"/>
    </source>
</evidence>
<dbReference type="AlphaFoldDB" id="A0A443R9I6"/>
<keyword evidence="10" id="KW-0325">Glycoprotein</keyword>
<comment type="caution">
    <text evidence="20">The sequence shown here is derived from an EMBL/GenBank/DDBJ whole genome shotgun (WGS) entry which is preliminary data.</text>
</comment>
<gene>
    <name evidence="20" type="ORF">B4U79_03788</name>
</gene>
<feature type="transmembrane region" description="Helical" evidence="18">
    <location>
        <begin position="302"/>
        <end position="324"/>
    </location>
</feature>
<dbReference type="InterPro" id="IPR011701">
    <property type="entry name" value="MFS"/>
</dbReference>
<dbReference type="SUPFAM" id="SSF103473">
    <property type="entry name" value="MFS general substrate transporter"/>
    <property type="match status" value="1"/>
</dbReference>
<evidence type="ECO:0000256" key="9">
    <source>
        <dbReference type="ARBA" id="ARBA00023170"/>
    </source>
</evidence>
<keyword evidence="7" id="KW-0265">Erythrocyte maturation</keyword>
<evidence type="ECO:0000256" key="11">
    <source>
        <dbReference type="ARBA" id="ARBA00035075"/>
    </source>
</evidence>
<reference evidence="20 21" key="1">
    <citation type="journal article" date="2018" name="Gigascience">
        <title>Genomes of trombidid mites reveal novel predicted allergens and laterally-transferred genes associated with secondary metabolism.</title>
        <authorList>
            <person name="Dong X."/>
            <person name="Chaisiri K."/>
            <person name="Xia D."/>
            <person name="Armstrong S.D."/>
            <person name="Fang Y."/>
            <person name="Donnelly M.J."/>
            <person name="Kadowaki T."/>
            <person name="McGarry J.W."/>
            <person name="Darby A.C."/>
            <person name="Makepeace B.L."/>
        </authorList>
    </citation>
    <scope>NUCLEOTIDE SEQUENCE [LARGE SCALE GENOMIC DNA]</scope>
    <source>
        <strain evidence="20">UoL-WK</strain>
    </source>
</reference>
<evidence type="ECO:0000256" key="18">
    <source>
        <dbReference type="SAM" id="Phobius"/>
    </source>
</evidence>
<keyword evidence="6 18" id="KW-1133">Transmembrane helix</keyword>
<comment type="catalytic activity">
    <reaction evidence="13">
        <text>ethanolamine(in) = ethanolamine(out)</text>
        <dbReference type="Rhea" id="RHEA:32747"/>
        <dbReference type="ChEBI" id="CHEBI:57603"/>
    </reaction>
</comment>
<comment type="similarity">
    <text evidence="14">Belongs to the major facilitator superfamily. Feline leukemia virus subgroup C receptor (TC 2.A.1.28.1) family.</text>
</comment>
<feature type="non-terminal residue" evidence="20">
    <location>
        <position position="1"/>
    </location>
</feature>
<evidence type="ECO:0000256" key="10">
    <source>
        <dbReference type="ARBA" id="ARBA00023180"/>
    </source>
</evidence>
<dbReference type="GO" id="GO:0015232">
    <property type="term" value="F:heme transmembrane transporter activity"/>
    <property type="evidence" value="ECO:0007669"/>
    <property type="project" value="UniProtKB-ARBA"/>
</dbReference>
<feature type="transmembrane region" description="Helical" evidence="18">
    <location>
        <begin position="105"/>
        <end position="123"/>
    </location>
</feature>
<sequence length="459" mass="50323">NVLQMNEKEAAAVGKLSPNSPTVELIAGNNGPVSRLYHKRFFILLLFCLYSMSNAFQWIEYSVLNNIVTHYYGISELAVNLTSVVYMVVYIPGIFPASWLINKKGIRFSVLLGSFGTCFGSWIKCLSVEPDRFWITMTGQTIVAASQLFLLSLPPRLAAVWFGPNEVSRATAVGVFGNQLGIALGFVIPPLIVMDTKNKEVVGNDMQILFLSVAILTTILFGLNIIFFEEKPLTPPSIAQANAEIAQSEESYVKSMKALFCNRNYDLLLLSYGIMCGVFYAVSTVLNQVVVSNPLYKDGSKLAGIMGFIMTVVGMFGSVVCGTILDTTHRYKETTLVIYVCSFIGMLGFTWSLEVGRVWLVYIVCAALGFFMTGYLPIGFEFASELSYPQPEGTSSGLLNASAQIFGIIFTVLASDLVVRYSSLLTNILLSSTLIIGIITTAVTQADLRRQEALKIPIP</sequence>
<feature type="transmembrane region" description="Helical" evidence="18">
    <location>
        <begin position="424"/>
        <end position="443"/>
    </location>
</feature>
<dbReference type="GO" id="GO:0097037">
    <property type="term" value="P:heme export"/>
    <property type="evidence" value="ECO:0007669"/>
    <property type="project" value="TreeGrafter"/>
</dbReference>
<dbReference type="Pfam" id="PF07690">
    <property type="entry name" value="MFS_1"/>
    <property type="match status" value="1"/>
</dbReference>
<evidence type="ECO:0000313" key="20">
    <source>
        <dbReference type="EMBL" id="RWS11929.1"/>
    </source>
</evidence>
<comment type="subcellular location">
    <subcellularLocation>
        <location evidence="1">Cell membrane</location>
        <topology evidence="1">Multi-pass membrane protein</topology>
    </subcellularLocation>
</comment>
<keyword evidence="3" id="KW-1003">Cell membrane</keyword>
<accession>A0A443R9I6</accession>
<dbReference type="OrthoDB" id="6412155at2759"/>
<dbReference type="EMBL" id="NCKU01001519">
    <property type="protein sequence ID" value="RWS11929.1"/>
    <property type="molecule type" value="Genomic_DNA"/>
</dbReference>
<comment type="catalytic activity">
    <reaction evidence="11">
        <text>heme b(in) = heme b(out)</text>
        <dbReference type="Rhea" id="RHEA:75443"/>
        <dbReference type="ChEBI" id="CHEBI:60344"/>
    </reaction>
</comment>
<evidence type="ECO:0000259" key="19">
    <source>
        <dbReference type="PROSITE" id="PS50850"/>
    </source>
</evidence>
<feature type="domain" description="Major facilitator superfamily (MFS) profile" evidence="19">
    <location>
        <begin position="43"/>
        <end position="449"/>
    </location>
</feature>
<dbReference type="Gene3D" id="1.20.1250.20">
    <property type="entry name" value="MFS general substrate transporter like domains"/>
    <property type="match status" value="1"/>
</dbReference>
<dbReference type="CDD" id="cd17398">
    <property type="entry name" value="MFS_FLVCR_like"/>
    <property type="match status" value="1"/>
</dbReference>
<dbReference type="GO" id="GO:0020037">
    <property type="term" value="F:heme binding"/>
    <property type="evidence" value="ECO:0007669"/>
    <property type="project" value="TreeGrafter"/>
</dbReference>
<feature type="transmembrane region" description="Helical" evidence="18">
    <location>
        <begin position="71"/>
        <end position="93"/>
    </location>
</feature>
<evidence type="ECO:0000256" key="1">
    <source>
        <dbReference type="ARBA" id="ARBA00004651"/>
    </source>
</evidence>
<feature type="transmembrane region" description="Helical" evidence="18">
    <location>
        <begin position="359"/>
        <end position="378"/>
    </location>
</feature>
<keyword evidence="4" id="KW-0597">Phosphoprotein</keyword>
<evidence type="ECO:0000256" key="5">
    <source>
        <dbReference type="ARBA" id="ARBA00022692"/>
    </source>
</evidence>
<evidence type="ECO:0000256" key="15">
    <source>
        <dbReference type="ARBA" id="ARBA00060240"/>
    </source>
</evidence>
<dbReference type="Proteomes" id="UP000285301">
    <property type="component" value="Unassembled WGS sequence"/>
</dbReference>
<dbReference type="InterPro" id="IPR020846">
    <property type="entry name" value="MFS_dom"/>
</dbReference>
<keyword evidence="2" id="KW-0813">Transport</keyword>
<comment type="catalytic activity">
    <reaction evidence="12">
        <text>choline(out) = choline(in)</text>
        <dbReference type="Rhea" id="RHEA:32751"/>
        <dbReference type="ChEBI" id="CHEBI:15354"/>
    </reaction>
</comment>
<keyword evidence="8 18" id="KW-0472">Membrane</keyword>
<evidence type="ECO:0000256" key="17">
    <source>
        <dbReference type="ARBA" id="ARBA00080886"/>
    </source>
</evidence>
<feature type="transmembrane region" description="Helical" evidence="18">
    <location>
        <begin position="170"/>
        <end position="188"/>
    </location>
</feature>
<dbReference type="GO" id="GO:0006783">
    <property type="term" value="P:heme biosynthetic process"/>
    <property type="evidence" value="ECO:0007669"/>
    <property type="project" value="UniProtKB-ARBA"/>
</dbReference>
<evidence type="ECO:0000313" key="21">
    <source>
        <dbReference type="Proteomes" id="UP000285301"/>
    </source>
</evidence>
<proteinExistence type="inferred from homology"/>
<dbReference type="FunFam" id="1.20.1250.20:FF:000184">
    <property type="entry name" value="Feline leukemia virus subgroup C receptor-related protein 1"/>
    <property type="match status" value="1"/>
</dbReference>
<evidence type="ECO:0000256" key="2">
    <source>
        <dbReference type="ARBA" id="ARBA00022448"/>
    </source>
</evidence>
<dbReference type="InterPro" id="IPR049680">
    <property type="entry name" value="FLVCR1-2_SLC49-like"/>
</dbReference>
<dbReference type="InterPro" id="IPR036259">
    <property type="entry name" value="MFS_trans_sf"/>
</dbReference>
<evidence type="ECO:0000256" key="8">
    <source>
        <dbReference type="ARBA" id="ARBA00023136"/>
    </source>
</evidence>
<feature type="transmembrane region" description="Helical" evidence="18">
    <location>
        <begin position="264"/>
        <end position="282"/>
    </location>
</feature>
<evidence type="ECO:0000256" key="3">
    <source>
        <dbReference type="ARBA" id="ARBA00022475"/>
    </source>
</evidence>
<comment type="function">
    <text evidence="15">Uniporter that mediates the transport of extracellular choline and ethanolamine into cells, thereby playing a key role in phospholipid biosynthesis. Choline and ethanolamine are the precursors of phosphatidylcholine and phosphatidylethanolamine, respectively, the two most abundant phospholipids. Transport is not coupled with proton transport and is exclusively driven by the choline (or ethanolamine) gradient across the plasma membrane. Also acts as a heme b transporter that mediates heme efflux from the cytoplasm to the extracellular compartment.</text>
</comment>
<evidence type="ECO:0000256" key="12">
    <source>
        <dbReference type="ARBA" id="ARBA00036811"/>
    </source>
</evidence>
<feature type="transmembrane region" description="Helical" evidence="18">
    <location>
        <begin position="336"/>
        <end position="353"/>
    </location>
</feature>
<dbReference type="GO" id="GO:0043249">
    <property type="term" value="P:erythrocyte maturation"/>
    <property type="evidence" value="ECO:0007669"/>
    <property type="project" value="UniProtKB-KW"/>
</dbReference>
<evidence type="ECO:0000256" key="16">
    <source>
        <dbReference type="ARBA" id="ARBA00068050"/>
    </source>
</evidence>
<dbReference type="PANTHER" id="PTHR10924:SF4">
    <property type="entry name" value="GH15861P"/>
    <property type="match status" value="1"/>
</dbReference>
<feature type="transmembrane region" description="Helical" evidence="18">
    <location>
        <begin position="398"/>
        <end position="418"/>
    </location>
</feature>
<dbReference type="PANTHER" id="PTHR10924">
    <property type="entry name" value="MAJOR FACILITATOR SUPERFAMILY PROTEIN-RELATED"/>
    <property type="match status" value="1"/>
</dbReference>
<evidence type="ECO:0000256" key="7">
    <source>
        <dbReference type="ARBA" id="ARBA00023057"/>
    </source>
</evidence>
<dbReference type="GO" id="GO:0005886">
    <property type="term" value="C:plasma membrane"/>
    <property type="evidence" value="ECO:0007669"/>
    <property type="project" value="UniProtKB-SubCell"/>
</dbReference>
<feature type="transmembrane region" description="Helical" evidence="18">
    <location>
        <begin position="208"/>
        <end position="228"/>
    </location>
</feature>
<keyword evidence="9" id="KW-0675">Receptor</keyword>
<evidence type="ECO:0000256" key="6">
    <source>
        <dbReference type="ARBA" id="ARBA00022989"/>
    </source>
</evidence>
<keyword evidence="5 18" id="KW-0812">Transmembrane</keyword>
<evidence type="ECO:0000256" key="14">
    <source>
        <dbReference type="ARBA" id="ARBA00046338"/>
    </source>
</evidence>
<organism evidence="20 21">
    <name type="scientific">Dinothrombium tinctorium</name>
    <dbReference type="NCBI Taxonomy" id="1965070"/>
    <lineage>
        <taxon>Eukaryota</taxon>
        <taxon>Metazoa</taxon>
        <taxon>Ecdysozoa</taxon>
        <taxon>Arthropoda</taxon>
        <taxon>Chelicerata</taxon>
        <taxon>Arachnida</taxon>
        <taxon>Acari</taxon>
        <taxon>Acariformes</taxon>
        <taxon>Trombidiformes</taxon>
        <taxon>Prostigmata</taxon>
        <taxon>Anystina</taxon>
        <taxon>Parasitengona</taxon>
        <taxon>Trombidioidea</taxon>
        <taxon>Trombidiidae</taxon>
        <taxon>Dinothrombium</taxon>
    </lineage>
</organism>
<evidence type="ECO:0000256" key="4">
    <source>
        <dbReference type="ARBA" id="ARBA00022553"/>
    </source>
</evidence>
<feature type="transmembrane region" description="Helical" evidence="18">
    <location>
        <begin position="41"/>
        <end position="59"/>
    </location>
</feature>
<protein>
    <recommendedName>
        <fullName evidence="16">Choline/ethanolamine transporter FLVCR1</fullName>
    </recommendedName>
    <alternativeName>
        <fullName evidence="17">Heme transporter FLVCR1</fullName>
    </alternativeName>
</protein>
<name>A0A443R9I6_9ACAR</name>
<dbReference type="PROSITE" id="PS50850">
    <property type="entry name" value="MFS"/>
    <property type="match status" value="1"/>
</dbReference>
<keyword evidence="21" id="KW-1185">Reference proteome</keyword>